<keyword evidence="7" id="KW-1185">Reference proteome</keyword>
<dbReference type="PANTHER" id="PTHR24185">
    <property type="entry name" value="CALCIUM-INDEPENDENT PHOSPHOLIPASE A2-GAMMA"/>
    <property type="match status" value="1"/>
</dbReference>
<name>A0AA39V2M1_9LECA</name>
<dbReference type="PROSITE" id="PS51635">
    <property type="entry name" value="PNPLA"/>
    <property type="match status" value="1"/>
</dbReference>
<evidence type="ECO:0000313" key="7">
    <source>
        <dbReference type="Proteomes" id="UP001166286"/>
    </source>
</evidence>
<evidence type="ECO:0000256" key="4">
    <source>
        <dbReference type="PROSITE-ProRule" id="PRU01161"/>
    </source>
</evidence>
<dbReference type="CDD" id="cd07216">
    <property type="entry name" value="Pat17_PNPLA8_PNPLA9_like3"/>
    <property type="match status" value="1"/>
</dbReference>
<dbReference type="Proteomes" id="UP001166286">
    <property type="component" value="Unassembled WGS sequence"/>
</dbReference>
<dbReference type="GO" id="GO:0016020">
    <property type="term" value="C:membrane"/>
    <property type="evidence" value="ECO:0007669"/>
    <property type="project" value="TreeGrafter"/>
</dbReference>
<dbReference type="EMBL" id="JAFEKC020000020">
    <property type="protein sequence ID" value="KAK0508829.1"/>
    <property type="molecule type" value="Genomic_DNA"/>
</dbReference>
<gene>
    <name evidence="6" type="ORF">JMJ35_009105</name>
</gene>
<feature type="active site" description="Proton acceptor" evidence="4">
    <location>
        <position position="202"/>
    </location>
</feature>
<protein>
    <recommendedName>
        <fullName evidence="5">PNPLA domain-containing protein</fullName>
    </recommendedName>
</protein>
<evidence type="ECO:0000313" key="6">
    <source>
        <dbReference type="EMBL" id="KAK0508829.1"/>
    </source>
</evidence>
<dbReference type="SUPFAM" id="SSF52540">
    <property type="entry name" value="P-loop containing nucleoside triphosphate hydrolases"/>
    <property type="match status" value="1"/>
</dbReference>
<dbReference type="GO" id="GO:0016042">
    <property type="term" value="P:lipid catabolic process"/>
    <property type="evidence" value="ECO:0007669"/>
    <property type="project" value="UniProtKB-UniRule"/>
</dbReference>
<dbReference type="GO" id="GO:0046486">
    <property type="term" value="P:glycerolipid metabolic process"/>
    <property type="evidence" value="ECO:0007669"/>
    <property type="project" value="UniProtKB-ARBA"/>
</dbReference>
<reference evidence="6" key="1">
    <citation type="submission" date="2023-03" db="EMBL/GenBank/DDBJ databases">
        <title>Complete genome of Cladonia borealis.</title>
        <authorList>
            <person name="Park H."/>
        </authorList>
    </citation>
    <scope>NUCLEOTIDE SEQUENCE</scope>
    <source>
        <strain evidence="6">ANT050790</strain>
    </source>
</reference>
<evidence type="ECO:0000256" key="3">
    <source>
        <dbReference type="ARBA" id="ARBA00023098"/>
    </source>
</evidence>
<dbReference type="InterPro" id="IPR002641">
    <property type="entry name" value="PNPLA_dom"/>
</dbReference>
<dbReference type="PANTHER" id="PTHR24185:SF1">
    <property type="entry name" value="CALCIUM-INDEPENDENT PHOSPHOLIPASE A2-GAMMA"/>
    <property type="match status" value="1"/>
</dbReference>
<sequence length="682" mass="75418">MSRKLNILSLDGGGVRGVSALLILEAVMEKLRDVNNLEQTPRPCDYFDLIGGTSTGGIIAIMLGRLGMSVDQCLRAYKKMAEKAFTLKWGLHLPANPSGAFSATALEEAIKVVIREQCQDERCKSNGCQHGGAVFRDKECCRTAILAITKANVDALPTLFRTYDTSDSLKDCAIWEVARATSAATTFFKSIKCGRDEVEFIDAGFGYNNPCEILLREAQSIFAGAEFGCILSIGTGIGGVVSVGATRKSILDALKAMATSSQKVAQRLDEQYSDGDVYYRFNVPRGLEDVILSDWKEMSNISAHTRNYLAESQTLLAKCSAALQRQSTAARTTENTMPSGVSNLLEKKMSSGNKESGSAKRVVLFGLGGSGKTEIAVHFAQQQRHCYEAVFWVNGVDEIHMNAGYRDICRIIGKVGGDNAYNSTWEAQCWLSSHRSWLLIFDNVDDDIAIDALRRNFLTVGMEGDVLITSRNSNTTAHWDGVEVSDMETHEAETLLYNINGRQELGEKATREGLLRDLGPLPLAVDQASSYMLATEMSLREYHSLFRREKRRLLDKFPSTLYNQESRETVMTTWDLSLQRIKSTHSEAAILMLILSTFSPTNIALEMLELGPLSLHHWAPNGEFEKLPEEQRWISSGMESVFGDPLRLREAISALRKFSLQFGRDIGTGREILKIMALAAVS</sequence>
<feature type="short sequence motif" description="GXSXG" evidence="4">
    <location>
        <begin position="52"/>
        <end position="56"/>
    </location>
</feature>
<comment type="caution">
    <text evidence="4">Lacks conserved residue(s) required for the propagation of feature annotation.</text>
</comment>
<organism evidence="6 7">
    <name type="scientific">Cladonia borealis</name>
    <dbReference type="NCBI Taxonomy" id="184061"/>
    <lineage>
        <taxon>Eukaryota</taxon>
        <taxon>Fungi</taxon>
        <taxon>Dikarya</taxon>
        <taxon>Ascomycota</taxon>
        <taxon>Pezizomycotina</taxon>
        <taxon>Lecanoromycetes</taxon>
        <taxon>OSLEUM clade</taxon>
        <taxon>Lecanoromycetidae</taxon>
        <taxon>Lecanorales</taxon>
        <taxon>Lecanorineae</taxon>
        <taxon>Cladoniaceae</taxon>
        <taxon>Cladonia</taxon>
    </lineage>
</organism>
<keyword evidence="3 4" id="KW-0443">Lipid metabolism</keyword>
<dbReference type="InterPro" id="IPR002182">
    <property type="entry name" value="NB-ARC"/>
</dbReference>
<dbReference type="Pfam" id="PF01734">
    <property type="entry name" value="Patatin"/>
    <property type="match status" value="1"/>
</dbReference>
<dbReference type="GO" id="GO:0019369">
    <property type="term" value="P:arachidonate metabolic process"/>
    <property type="evidence" value="ECO:0007669"/>
    <property type="project" value="TreeGrafter"/>
</dbReference>
<feature type="short sequence motif" description="GXGXXG" evidence="4">
    <location>
        <begin position="12"/>
        <end position="17"/>
    </location>
</feature>
<feature type="domain" description="PNPLA" evidence="5">
    <location>
        <begin position="8"/>
        <end position="215"/>
    </location>
</feature>
<dbReference type="Gene3D" id="3.40.1090.10">
    <property type="entry name" value="Cytosolic phospholipase A2 catalytic domain"/>
    <property type="match status" value="1"/>
</dbReference>
<evidence type="ECO:0000259" key="5">
    <source>
        <dbReference type="PROSITE" id="PS51635"/>
    </source>
</evidence>
<evidence type="ECO:0000256" key="2">
    <source>
        <dbReference type="ARBA" id="ARBA00022963"/>
    </source>
</evidence>
<feature type="active site" description="Nucleophile" evidence="4">
    <location>
        <position position="54"/>
    </location>
</feature>
<proteinExistence type="predicted"/>
<comment type="caution">
    <text evidence="6">The sequence shown here is derived from an EMBL/GenBank/DDBJ whole genome shotgun (WGS) entry which is preliminary data.</text>
</comment>
<dbReference type="Pfam" id="PF00931">
    <property type="entry name" value="NB-ARC"/>
    <property type="match status" value="1"/>
</dbReference>
<dbReference type="AlphaFoldDB" id="A0AA39V2M1"/>
<dbReference type="GO" id="GO:0043531">
    <property type="term" value="F:ADP binding"/>
    <property type="evidence" value="ECO:0007669"/>
    <property type="project" value="InterPro"/>
</dbReference>
<dbReference type="GO" id="GO:0047499">
    <property type="term" value="F:calcium-independent phospholipase A2 activity"/>
    <property type="evidence" value="ECO:0007669"/>
    <property type="project" value="TreeGrafter"/>
</dbReference>
<evidence type="ECO:0000256" key="1">
    <source>
        <dbReference type="ARBA" id="ARBA00022801"/>
    </source>
</evidence>
<dbReference type="InterPro" id="IPR027417">
    <property type="entry name" value="P-loop_NTPase"/>
</dbReference>
<dbReference type="InterPro" id="IPR016035">
    <property type="entry name" value="Acyl_Trfase/lysoPLipase"/>
</dbReference>
<keyword evidence="2 4" id="KW-0442">Lipid degradation</keyword>
<accession>A0AA39V2M1</accession>
<dbReference type="SUPFAM" id="SSF52151">
    <property type="entry name" value="FabD/lysophospholipase-like"/>
    <property type="match status" value="1"/>
</dbReference>
<keyword evidence="1 4" id="KW-0378">Hydrolase</keyword>